<dbReference type="Proteomes" id="UP001489902">
    <property type="component" value="Chromosome 2"/>
</dbReference>
<evidence type="ECO:0000313" key="4">
    <source>
        <dbReference type="Proteomes" id="UP001489902"/>
    </source>
</evidence>
<evidence type="ECO:0000259" key="2">
    <source>
        <dbReference type="Pfam" id="PF01266"/>
    </source>
</evidence>
<reference evidence="3 4" key="1">
    <citation type="submission" date="2024-04" db="EMBL/GenBank/DDBJ databases">
        <title>Complete genome sequence of Fusarium acuminatum.</title>
        <authorList>
            <person name="Lan B."/>
        </authorList>
    </citation>
    <scope>NUCLEOTIDE SEQUENCE [LARGE SCALE GENOMIC DNA]</scope>
    <source>
        <strain evidence="3">1A</strain>
    </source>
</reference>
<feature type="domain" description="FAD dependent oxidoreductase" evidence="2">
    <location>
        <begin position="86"/>
        <end position="284"/>
    </location>
</feature>
<dbReference type="Gene3D" id="3.30.9.10">
    <property type="entry name" value="D-Amino Acid Oxidase, subunit A, domain 2"/>
    <property type="match status" value="1"/>
</dbReference>
<evidence type="ECO:0000256" key="1">
    <source>
        <dbReference type="SAM" id="MobiDB-lite"/>
    </source>
</evidence>
<sequence>MTISTQLQEQAELPSVESTKSYWHHQPSEKLLGHRTTAELPATADVVVVGSGITGTFAARELVKGGCENVVLLEAREACWGATGRTKTPVDSLQQKGDSWTLDTHRGQIAAKKVILATNAYTSHLLPKLSGFIVPVRGQVAALMPSSGSSPLEHSHVWWTPAGGDDYLVQRPSGELIAGGERLGSSDGQVGLSRDDTIDPIVAQRLRASLHGVIKLKAPDETEDGTLHATYEWTGIMGYSKDGYPWVGQLPDALGGRNNSLWLSAGYTGHGMPVAARCGIAVAQEILGFTDGVKLPAQYRIDRDRADMAKNMKIPSTLLEEVMMVIGDGI</sequence>
<proteinExistence type="predicted"/>
<gene>
    <name evidence="3" type="ORF">QYS62_004830</name>
</gene>
<dbReference type="EMBL" id="CP151261">
    <property type="protein sequence ID" value="WZH43820.1"/>
    <property type="molecule type" value="Genomic_DNA"/>
</dbReference>
<dbReference type="InterPro" id="IPR006076">
    <property type="entry name" value="FAD-dep_OxRdtase"/>
</dbReference>
<keyword evidence="4" id="KW-1185">Reference proteome</keyword>
<protein>
    <submittedName>
        <fullName evidence="3">FAD dependent oxidoreductase</fullName>
    </submittedName>
</protein>
<evidence type="ECO:0000313" key="3">
    <source>
        <dbReference type="EMBL" id="WZH43820.1"/>
    </source>
</evidence>
<dbReference type="SUPFAM" id="SSF51905">
    <property type="entry name" value="FAD/NAD(P)-binding domain"/>
    <property type="match status" value="1"/>
</dbReference>
<organism evidence="3 4">
    <name type="scientific">Fusarium acuminatum</name>
    <dbReference type="NCBI Taxonomy" id="5515"/>
    <lineage>
        <taxon>Eukaryota</taxon>
        <taxon>Fungi</taxon>
        <taxon>Dikarya</taxon>
        <taxon>Ascomycota</taxon>
        <taxon>Pezizomycotina</taxon>
        <taxon>Sordariomycetes</taxon>
        <taxon>Hypocreomycetidae</taxon>
        <taxon>Hypocreales</taxon>
        <taxon>Nectriaceae</taxon>
        <taxon>Fusarium</taxon>
        <taxon>Fusarium tricinctum species complex</taxon>
    </lineage>
</organism>
<feature type="region of interest" description="Disordered" evidence="1">
    <location>
        <begin position="1"/>
        <end position="21"/>
    </location>
</feature>
<dbReference type="Pfam" id="PF01266">
    <property type="entry name" value="DAO"/>
    <property type="match status" value="1"/>
</dbReference>
<dbReference type="Gene3D" id="3.50.50.60">
    <property type="entry name" value="FAD/NAD(P)-binding domain"/>
    <property type="match status" value="2"/>
</dbReference>
<name>A0ABZ2WTR8_9HYPO</name>
<accession>A0ABZ2WTR8</accession>
<dbReference type="InterPro" id="IPR036188">
    <property type="entry name" value="FAD/NAD-bd_sf"/>
</dbReference>
<dbReference type="PANTHER" id="PTHR13847:SF129">
    <property type="entry name" value="FAD DEPENDENT OXIDOREDUCTASE"/>
    <property type="match status" value="1"/>
</dbReference>
<dbReference type="PANTHER" id="PTHR13847">
    <property type="entry name" value="SARCOSINE DEHYDROGENASE-RELATED"/>
    <property type="match status" value="1"/>
</dbReference>